<dbReference type="AlphaFoldDB" id="A0A1S7S041"/>
<accession>A0A1S7S041</accession>
<dbReference type="EMBL" id="FBWK01000052">
    <property type="protein sequence ID" value="CUX60492.1"/>
    <property type="molecule type" value="Genomic_DNA"/>
</dbReference>
<dbReference type="Proteomes" id="UP000191988">
    <property type="component" value="Unassembled WGS sequence"/>
</dbReference>
<gene>
    <name evidence="1" type="ORF">AGR3A_Lc160203</name>
</gene>
<organism evidence="1 2">
    <name type="scientific">Agrobacterium tomkonis CFBP 6623</name>
    <dbReference type="NCBI Taxonomy" id="1183432"/>
    <lineage>
        <taxon>Bacteria</taxon>
        <taxon>Pseudomonadati</taxon>
        <taxon>Pseudomonadota</taxon>
        <taxon>Alphaproteobacteria</taxon>
        <taxon>Hyphomicrobiales</taxon>
        <taxon>Rhizobiaceae</taxon>
        <taxon>Rhizobium/Agrobacterium group</taxon>
        <taxon>Agrobacterium</taxon>
        <taxon>Agrobacterium tumefaciens complex</taxon>
    </lineage>
</organism>
<reference evidence="2" key="1">
    <citation type="submission" date="2016-01" db="EMBL/GenBank/DDBJ databases">
        <authorList>
            <person name="Regsiter A."/>
            <person name="william w."/>
        </authorList>
    </citation>
    <scope>NUCLEOTIDE SEQUENCE [LARGE SCALE GENOMIC DNA]</scope>
    <source>
        <strain evidence="2">CFBP 6623</strain>
    </source>
</reference>
<sequence length="56" mass="5493">MDAGGGEAGAGGVTRGRYSKYEAAGFNLRPLTIQGAGPLLRHAGLDPASSHGASAP</sequence>
<keyword evidence="2" id="KW-1185">Reference proteome</keyword>
<evidence type="ECO:0000313" key="2">
    <source>
        <dbReference type="Proteomes" id="UP000191988"/>
    </source>
</evidence>
<proteinExistence type="predicted"/>
<protein>
    <submittedName>
        <fullName evidence="1">Uncharacterized protein</fullName>
    </submittedName>
</protein>
<name>A0A1S7S041_9HYPH</name>
<dbReference type="STRING" id="1183432.AGR3A_Lc160203"/>
<evidence type="ECO:0000313" key="1">
    <source>
        <dbReference type="EMBL" id="CUX60492.1"/>
    </source>
</evidence>